<reference evidence="2 3" key="1">
    <citation type="submission" date="2013-10" db="EMBL/GenBank/DDBJ databases">
        <title>The Genome Sequence of Acinetobacter indicus CIP 110367.</title>
        <authorList>
            <consortium name="The Broad Institute Genomics Platform"/>
            <consortium name="The Broad Institute Genome Sequencing Center for Infectious Disease"/>
            <person name="Cerqueira G."/>
            <person name="Feldgarden M."/>
            <person name="Courvalin P."/>
            <person name="Grillot-Courvalin C."/>
            <person name="Clermont D."/>
            <person name="Rocha E."/>
            <person name="Yoon E.-J."/>
            <person name="Nemec A."/>
            <person name="Young S.K."/>
            <person name="Zeng Q."/>
            <person name="Gargeya S."/>
            <person name="Fitzgerald M."/>
            <person name="Abouelleil A."/>
            <person name="Alvarado L."/>
            <person name="Berlin A.M."/>
            <person name="Chapman S.B."/>
            <person name="Gainer-Dewar J."/>
            <person name="Goldberg J."/>
            <person name="Gnerre S."/>
            <person name="Griggs A."/>
            <person name="Gujja S."/>
            <person name="Hansen M."/>
            <person name="Howarth C."/>
            <person name="Imamovic A."/>
            <person name="Ireland A."/>
            <person name="Larimer J."/>
            <person name="McCowan C."/>
            <person name="Murphy C."/>
            <person name="Pearson M."/>
            <person name="Poon T.W."/>
            <person name="Priest M."/>
            <person name="Roberts A."/>
            <person name="Saif S."/>
            <person name="Shea T."/>
            <person name="Sykes S."/>
            <person name="Wortman J."/>
            <person name="Nusbaum C."/>
            <person name="Birren B."/>
        </authorList>
    </citation>
    <scope>NUCLEOTIDE SEQUENCE [LARGE SCALE GENOMIC DNA]</scope>
    <source>
        <strain evidence="2 3">CIP 110367</strain>
    </source>
</reference>
<keyword evidence="1" id="KW-0472">Membrane</keyword>
<organism evidence="2 3">
    <name type="scientific">Acinetobacter indicus CIP 110367</name>
    <dbReference type="NCBI Taxonomy" id="1341679"/>
    <lineage>
        <taxon>Bacteria</taxon>
        <taxon>Pseudomonadati</taxon>
        <taxon>Pseudomonadota</taxon>
        <taxon>Gammaproteobacteria</taxon>
        <taxon>Moraxellales</taxon>
        <taxon>Moraxellaceae</taxon>
        <taxon>Acinetobacter</taxon>
    </lineage>
</organism>
<feature type="transmembrane region" description="Helical" evidence="1">
    <location>
        <begin position="46"/>
        <end position="67"/>
    </location>
</feature>
<comment type="caution">
    <text evidence="2">The sequence shown here is derived from an EMBL/GenBank/DDBJ whole genome shotgun (WGS) entry which is preliminary data.</text>
</comment>
<evidence type="ECO:0000256" key="1">
    <source>
        <dbReference type="SAM" id="Phobius"/>
    </source>
</evidence>
<gene>
    <name evidence="2" type="ORF">P253_02489</name>
</gene>
<sequence>MIMKQIVLAYVLVTLVLVALLSVFSYGYGAGYVYLYWRDWQLQTNIWVLLILLMLISLVVQLIWAMLKRYLSREQRKQAAVFDFQHLHPYEQMAVIWLLDAAREQGGFIRQVFNQSGLLKAVIHSRLSLMQQDYPVALQMLNQSNAMAFELAELQRIEIYLAQQQPEKALTHLEFLNGHQLSPWLKDVKQAYEQRLTALWGEFALQYPWLYLRATQYGHLGLDSKQLWLEQILQHFEQATPEALQDLKQRYCNLSGQIFTQPYAIKVLWLKVLVRLSDMGEQQEHLAVHLLSEQFHQDVFYLWFQQQLLKPVPDYLKIEDYLNQWEQQYPALAVLSFAKWHILEATGRHDDAAQLLDLYPEHILMNYLRIKSALKDQPHLQQQLNLVFENNSHFMKIKI</sequence>
<dbReference type="eggNOG" id="ENOG50340SW">
    <property type="taxonomic scope" value="Bacteria"/>
</dbReference>
<evidence type="ECO:0008006" key="4">
    <source>
        <dbReference type="Google" id="ProtNLM"/>
    </source>
</evidence>
<dbReference type="HOGENOM" id="CLU_693763_0_0_6"/>
<dbReference type="EMBL" id="AYET01000006">
    <property type="protein sequence ID" value="ESK47375.1"/>
    <property type="molecule type" value="Genomic_DNA"/>
</dbReference>
<protein>
    <recommendedName>
        <fullName evidence="4">HemY N-terminal domain-containing protein</fullName>
    </recommendedName>
</protein>
<name>V2UFC2_9GAMM</name>
<evidence type="ECO:0000313" key="2">
    <source>
        <dbReference type="EMBL" id="ESK47375.1"/>
    </source>
</evidence>
<dbReference type="Proteomes" id="UP000018415">
    <property type="component" value="Unassembled WGS sequence"/>
</dbReference>
<proteinExistence type="predicted"/>
<feature type="transmembrane region" description="Helical" evidence="1">
    <location>
        <begin position="7"/>
        <end position="26"/>
    </location>
</feature>
<keyword evidence="3" id="KW-1185">Reference proteome</keyword>
<dbReference type="PATRIC" id="fig|1341679.3.peg.2417"/>
<evidence type="ECO:0000313" key="3">
    <source>
        <dbReference type="Proteomes" id="UP000018415"/>
    </source>
</evidence>
<keyword evidence="1" id="KW-1133">Transmembrane helix</keyword>
<accession>V2UFC2</accession>
<keyword evidence="1" id="KW-0812">Transmembrane</keyword>
<dbReference type="AlphaFoldDB" id="V2UFC2"/>